<feature type="compositionally biased region" description="Polar residues" evidence="1">
    <location>
        <begin position="72"/>
        <end position="82"/>
    </location>
</feature>
<proteinExistence type="predicted"/>
<name>B3MRQ4_DROAN</name>
<accession>B3MRQ4</accession>
<sequence length="162" mass="18097">MVEIYNHVGESAIEEARRLAAHRRYLAGLRISYGNALSACNMRLQLQVHPSHNSAQELLPSGKGGKPRVKKQSPTATMISPPFSTFRATTGSTSNAYSWQLNSSSWPRPMSPVLPRLVKETNMPPVPFLIVRDSNIRQYEELQKQALALAQAQIENEDNELL</sequence>
<feature type="region of interest" description="Disordered" evidence="1">
    <location>
        <begin position="55"/>
        <end position="82"/>
    </location>
</feature>
<dbReference type="HOGENOM" id="CLU_1637161_0_0_1"/>
<organism evidence="2 3">
    <name type="scientific">Drosophila ananassae</name>
    <name type="common">Fruit fly</name>
    <dbReference type="NCBI Taxonomy" id="7217"/>
    <lineage>
        <taxon>Eukaryota</taxon>
        <taxon>Metazoa</taxon>
        <taxon>Ecdysozoa</taxon>
        <taxon>Arthropoda</taxon>
        <taxon>Hexapoda</taxon>
        <taxon>Insecta</taxon>
        <taxon>Pterygota</taxon>
        <taxon>Neoptera</taxon>
        <taxon>Endopterygota</taxon>
        <taxon>Diptera</taxon>
        <taxon>Brachycera</taxon>
        <taxon>Muscomorpha</taxon>
        <taxon>Ephydroidea</taxon>
        <taxon>Drosophilidae</taxon>
        <taxon>Drosophila</taxon>
        <taxon>Sophophora</taxon>
    </lineage>
</organism>
<dbReference type="Proteomes" id="UP000007801">
    <property type="component" value="Unassembled WGS sequence"/>
</dbReference>
<gene>
    <name evidence="2" type="primary">Dana\GF20954</name>
    <name evidence="2" type="synonym">dana_GLEANR_4191</name>
    <name evidence="2" type="ORF">GF20954</name>
</gene>
<dbReference type="EMBL" id="CH902622">
    <property type="protein sequence ID" value="EDV34459.1"/>
    <property type="molecule type" value="Genomic_DNA"/>
</dbReference>
<reference evidence="2 3" key="1">
    <citation type="journal article" date="2007" name="Nature">
        <title>Evolution of genes and genomes on the Drosophila phylogeny.</title>
        <authorList>
            <consortium name="Drosophila 12 Genomes Consortium"/>
            <person name="Clark A.G."/>
            <person name="Eisen M.B."/>
            <person name="Smith D.R."/>
            <person name="Bergman C.M."/>
            <person name="Oliver B."/>
            <person name="Markow T.A."/>
            <person name="Kaufman T.C."/>
            <person name="Kellis M."/>
            <person name="Gelbart W."/>
            <person name="Iyer V.N."/>
            <person name="Pollard D.A."/>
            <person name="Sackton T.B."/>
            <person name="Larracuente A.M."/>
            <person name="Singh N.D."/>
            <person name="Abad J.P."/>
            <person name="Abt D.N."/>
            <person name="Adryan B."/>
            <person name="Aguade M."/>
            <person name="Akashi H."/>
            <person name="Anderson W.W."/>
            <person name="Aquadro C.F."/>
            <person name="Ardell D.H."/>
            <person name="Arguello R."/>
            <person name="Artieri C.G."/>
            <person name="Barbash D.A."/>
            <person name="Barker D."/>
            <person name="Barsanti P."/>
            <person name="Batterham P."/>
            <person name="Batzoglou S."/>
            <person name="Begun D."/>
            <person name="Bhutkar A."/>
            <person name="Blanco E."/>
            <person name="Bosak S.A."/>
            <person name="Bradley R.K."/>
            <person name="Brand A.D."/>
            <person name="Brent M.R."/>
            <person name="Brooks A.N."/>
            <person name="Brown R.H."/>
            <person name="Butlin R.K."/>
            <person name="Caggese C."/>
            <person name="Calvi B.R."/>
            <person name="Bernardo de Carvalho A."/>
            <person name="Caspi A."/>
            <person name="Castrezana S."/>
            <person name="Celniker S.E."/>
            <person name="Chang J.L."/>
            <person name="Chapple C."/>
            <person name="Chatterji S."/>
            <person name="Chinwalla A."/>
            <person name="Civetta A."/>
            <person name="Clifton S.W."/>
            <person name="Comeron J.M."/>
            <person name="Costello J.C."/>
            <person name="Coyne J.A."/>
            <person name="Daub J."/>
            <person name="David R.G."/>
            <person name="Delcher A.L."/>
            <person name="Delehaunty K."/>
            <person name="Do C.B."/>
            <person name="Ebling H."/>
            <person name="Edwards K."/>
            <person name="Eickbush T."/>
            <person name="Evans J.D."/>
            <person name="Filipski A."/>
            <person name="Findeiss S."/>
            <person name="Freyhult E."/>
            <person name="Fulton L."/>
            <person name="Fulton R."/>
            <person name="Garcia A.C."/>
            <person name="Gardiner A."/>
            <person name="Garfield D.A."/>
            <person name="Garvin B.E."/>
            <person name="Gibson G."/>
            <person name="Gilbert D."/>
            <person name="Gnerre S."/>
            <person name="Godfrey J."/>
            <person name="Good R."/>
            <person name="Gotea V."/>
            <person name="Gravely B."/>
            <person name="Greenberg A.J."/>
            <person name="Griffiths-Jones S."/>
            <person name="Gross S."/>
            <person name="Guigo R."/>
            <person name="Gustafson E.A."/>
            <person name="Haerty W."/>
            <person name="Hahn M.W."/>
            <person name="Halligan D.L."/>
            <person name="Halpern A.L."/>
            <person name="Halter G.M."/>
            <person name="Han M.V."/>
            <person name="Heger A."/>
            <person name="Hillier L."/>
            <person name="Hinrichs A.S."/>
            <person name="Holmes I."/>
            <person name="Hoskins R.A."/>
            <person name="Hubisz M.J."/>
            <person name="Hultmark D."/>
            <person name="Huntley M.A."/>
            <person name="Jaffe D.B."/>
            <person name="Jagadeeshan S."/>
            <person name="Jeck W.R."/>
            <person name="Johnson J."/>
            <person name="Jones C.D."/>
            <person name="Jordan W.C."/>
            <person name="Karpen G.H."/>
            <person name="Kataoka E."/>
            <person name="Keightley P.D."/>
            <person name="Kheradpour P."/>
            <person name="Kirkness E.F."/>
            <person name="Koerich L.B."/>
            <person name="Kristiansen K."/>
            <person name="Kudrna D."/>
            <person name="Kulathinal R.J."/>
            <person name="Kumar S."/>
            <person name="Kwok R."/>
            <person name="Lander E."/>
            <person name="Langley C.H."/>
            <person name="Lapoint R."/>
            <person name="Lazzaro B.P."/>
            <person name="Lee S.J."/>
            <person name="Levesque L."/>
            <person name="Li R."/>
            <person name="Lin C.F."/>
            <person name="Lin M.F."/>
            <person name="Lindblad-Toh K."/>
            <person name="Llopart A."/>
            <person name="Long M."/>
            <person name="Low L."/>
            <person name="Lozovsky E."/>
            <person name="Lu J."/>
            <person name="Luo M."/>
            <person name="Machado C.A."/>
            <person name="Makalowski W."/>
            <person name="Marzo M."/>
            <person name="Matsuda M."/>
            <person name="Matzkin L."/>
            <person name="McAllister B."/>
            <person name="McBride C.S."/>
            <person name="McKernan B."/>
            <person name="McKernan K."/>
            <person name="Mendez-Lago M."/>
            <person name="Minx P."/>
            <person name="Mollenhauer M.U."/>
            <person name="Montooth K."/>
            <person name="Mount S.M."/>
            <person name="Mu X."/>
            <person name="Myers E."/>
            <person name="Negre B."/>
            <person name="Newfeld S."/>
            <person name="Nielsen R."/>
            <person name="Noor M.A."/>
            <person name="O'Grady P."/>
            <person name="Pachter L."/>
            <person name="Papaceit M."/>
            <person name="Parisi M.J."/>
            <person name="Parisi M."/>
            <person name="Parts L."/>
            <person name="Pedersen J.S."/>
            <person name="Pesole G."/>
            <person name="Phillippy A.M."/>
            <person name="Ponting C.P."/>
            <person name="Pop M."/>
            <person name="Porcelli D."/>
            <person name="Powell J.R."/>
            <person name="Prohaska S."/>
            <person name="Pruitt K."/>
            <person name="Puig M."/>
            <person name="Quesneville H."/>
            <person name="Ram K.R."/>
            <person name="Rand D."/>
            <person name="Rasmussen M.D."/>
            <person name="Reed L.K."/>
            <person name="Reenan R."/>
            <person name="Reily A."/>
            <person name="Remington K.A."/>
            <person name="Rieger T.T."/>
            <person name="Ritchie M.G."/>
            <person name="Robin C."/>
            <person name="Rogers Y.H."/>
            <person name="Rohde C."/>
            <person name="Rozas J."/>
            <person name="Rubenfield M.J."/>
            <person name="Ruiz A."/>
            <person name="Russo S."/>
            <person name="Salzberg S.L."/>
            <person name="Sanchez-Gracia A."/>
            <person name="Saranga D.J."/>
            <person name="Sato H."/>
            <person name="Schaeffer S.W."/>
            <person name="Schatz M.C."/>
            <person name="Schlenke T."/>
            <person name="Schwartz R."/>
            <person name="Segarra C."/>
            <person name="Singh R.S."/>
            <person name="Sirot L."/>
            <person name="Sirota M."/>
            <person name="Sisneros N.B."/>
            <person name="Smith C.D."/>
            <person name="Smith T.F."/>
            <person name="Spieth J."/>
            <person name="Stage D.E."/>
            <person name="Stark A."/>
            <person name="Stephan W."/>
            <person name="Strausberg R.L."/>
            <person name="Strempel S."/>
            <person name="Sturgill D."/>
            <person name="Sutton G."/>
            <person name="Sutton G.G."/>
            <person name="Tao W."/>
            <person name="Teichmann S."/>
            <person name="Tobari Y.N."/>
            <person name="Tomimura Y."/>
            <person name="Tsolas J.M."/>
            <person name="Valente V.L."/>
            <person name="Venter E."/>
            <person name="Venter J.C."/>
            <person name="Vicario S."/>
            <person name="Vieira F.G."/>
            <person name="Vilella A.J."/>
            <person name="Villasante A."/>
            <person name="Walenz B."/>
            <person name="Wang J."/>
            <person name="Wasserman M."/>
            <person name="Watts T."/>
            <person name="Wilson D."/>
            <person name="Wilson R.K."/>
            <person name="Wing R.A."/>
            <person name="Wolfner M.F."/>
            <person name="Wong A."/>
            <person name="Wong G.K."/>
            <person name="Wu C.I."/>
            <person name="Wu G."/>
            <person name="Yamamoto D."/>
            <person name="Yang H.P."/>
            <person name="Yang S.P."/>
            <person name="Yorke J.A."/>
            <person name="Yoshida K."/>
            <person name="Zdobnov E."/>
            <person name="Zhang P."/>
            <person name="Zhang Y."/>
            <person name="Zimin A.V."/>
            <person name="Baldwin J."/>
            <person name="Abdouelleil A."/>
            <person name="Abdulkadir J."/>
            <person name="Abebe A."/>
            <person name="Abera B."/>
            <person name="Abreu J."/>
            <person name="Acer S.C."/>
            <person name="Aftuck L."/>
            <person name="Alexander A."/>
            <person name="An P."/>
            <person name="Anderson E."/>
            <person name="Anderson S."/>
            <person name="Arachi H."/>
            <person name="Azer M."/>
            <person name="Bachantsang P."/>
            <person name="Barry A."/>
            <person name="Bayul T."/>
            <person name="Berlin A."/>
            <person name="Bessette D."/>
            <person name="Bloom T."/>
            <person name="Blye J."/>
            <person name="Boguslavskiy L."/>
            <person name="Bonnet C."/>
            <person name="Boukhgalter B."/>
            <person name="Bourzgui I."/>
            <person name="Brown A."/>
            <person name="Cahill P."/>
            <person name="Channer S."/>
            <person name="Cheshatsang Y."/>
            <person name="Chuda L."/>
            <person name="Citroen M."/>
            <person name="Collymore A."/>
            <person name="Cooke P."/>
            <person name="Costello M."/>
            <person name="D'Aco K."/>
            <person name="Daza R."/>
            <person name="De Haan G."/>
            <person name="DeGray S."/>
            <person name="DeMaso C."/>
            <person name="Dhargay N."/>
            <person name="Dooley K."/>
            <person name="Dooley E."/>
            <person name="Doricent M."/>
            <person name="Dorje P."/>
            <person name="Dorjee K."/>
            <person name="Dupes A."/>
            <person name="Elong R."/>
            <person name="Falk J."/>
            <person name="Farina A."/>
            <person name="Faro S."/>
            <person name="Ferguson D."/>
            <person name="Fisher S."/>
            <person name="Foley C.D."/>
            <person name="Franke A."/>
            <person name="Friedrich D."/>
            <person name="Gadbois L."/>
            <person name="Gearin G."/>
            <person name="Gearin C.R."/>
            <person name="Giannoukos G."/>
            <person name="Goode T."/>
            <person name="Graham J."/>
            <person name="Grandbois E."/>
            <person name="Grewal S."/>
            <person name="Gyaltsen K."/>
            <person name="Hafez N."/>
            <person name="Hagos B."/>
            <person name="Hall J."/>
            <person name="Henson C."/>
            <person name="Hollinger A."/>
            <person name="Honan T."/>
            <person name="Huard M.D."/>
            <person name="Hughes L."/>
            <person name="Hurhula B."/>
            <person name="Husby M.E."/>
            <person name="Kamat A."/>
            <person name="Kanga B."/>
            <person name="Kashin S."/>
            <person name="Khazanovich D."/>
            <person name="Kisner P."/>
            <person name="Lance K."/>
            <person name="Lara M."/>
            <person name="Lee W."/>
            <person name="Lennon N."/>
            <person name="Letendre F."/>
            <person name="LeVine R."/>
            <person name="Lipovsky A."/>
            <person name="Liu X."/>
            <person name="Liu J."/>
            <person name="Liu S."/>
            <person name="Lokyitsang T."/>
            <person name="Lokyitsang Y."/>
            <person name="Lubonja R."/>
            <person name="Lui A."/>
            <person name="MacDonald P."/>
            <person name="Magnisalis V."/>
            <person name="Maru K."/>
            <person name="Matthews C."/>
            <person name="McCusker W."/>
            <person name="McDonough S."/>
            <person name="Mehta T."/>
            <person name="Meldrim J."/>
            <person name="Meneus L."/>
            <person name="Mihai O."/>
            <person name="Mihalev A."/>
            <person name="Mihova T."/>
            <person name="Mittelman R."/>
            <person name="Mlenga V."/>
            <person name="Montmayeur A."/>
            <person name="Mulrain L."/>
            <person name="Navidi A."/>
            <person name="Naylor J."/>
            <person name="Negash T."/>
            <person name="Nguyen T."/>
            <person name="Nguyen N."/>
            <person name="Nicol R."/>
            <person name="Norbu C."/>
            <person name="Norbu N."/>
            <person name="Novod N."/>
            <person name="O'Neill B."/>
            <person name="Osman S."/>
            <person name="Markiewicz E."/>
            <person name="Oyono O.L."/>
            <person name="Patti C."/>
            <person name="Phunkhang P."/>
            <person name="Pierre F."/>
            <person name="Priest M."/>
            <person name="Raghuraman S."/>
            <person name="Rege F."/>
            <person name="Reyes R."/>
            <person name="Rise C."/>
            <person name="Rogov P."/>
            <person name="Ross K."/>
            <person name="Ryan E."/>
            <person name="Settipalli S."/>
            <person name="Shea T."/>
            <person name="Sherpa N."/>
            <person name="Shi L."/>
            <person name="Shih D."/>
            <person name="Sparrow T."/>
            <person name="Spaulding J."/>
            <person name="Stalker J."/>
            <person name="Stange-Thomann N."/>
            <person name="Stavropoulos S."/>
            <person name="Stone C."/>
            <person name="Strader C."/>
            <person name="Tesfaye S."/>
            <person name="Thomson T."/>
            <person name="Thoulutsang Y."/>
            <person name="Thoulutsang D."/>
            <person name="Topham K."/>
            <person name="Topping I."/>
            <person name="Tsamla T."/>
            <person name="Vassiliev H."/>
            <person name="Vo A."/>
            <person name="Wangchuk T."/>
            <person name="Wangdi T."/>
            <person name="Weiand M."/>
            <person name="Wilkinson J."/>
            <person name="Wilson A."/>
            <person name="Yadav S."/>
            <person name="Young G."/>
            <person name="Yu Q."/>
            <person name="Zembek L."/>
            <person name="Zhong D."/>
            <person name="Zimmer A."/>
            <person name="Zwirko Z."/>
            <person name="Jaffe D.B."/>
            <person name="Alvarez P."/>
            <person name="Brockman W."/>
            <person name="Butler J."/>
            <person name="Chin C."/>
            <person name="Gnerre S."/>
            <person name="Grabherr M."/>
            <person name="Kleber M."/>
            <person name="Mauceli E."/>
            <person name="MacCallum I."/>
        </authorList>
    </citation>
    <scope>NUCLEOTIDE SEQUENCE [LARGE SCALE GENOMIC DNA]</scope>
    <source>
        <strain evidence="3">Tucson 14024-0371.13</strain>
    </source>
</reference>
<evidence type="ECO:0000313" key="2">
    <source>
        <dbReference type="EMBL" id="EDV34459.1"/>
    </source>
</evidence>
<protein>
    <submittedName>
        <fullName evidence="2">Uncharacterized protein</fullName>
    </submittedName>
</protein>
<dbReference type="OMA" id="YSWQLNS"/>
<evidence type="ECO:0000256" key="1">
    <source>
        <dbReference type="SAM" id="MobiDB-lite"/>
    </source>
</evidence>
<evidence type="ECO:0000313" key="3">
    <source>
        <dbReference type="Proteomes" id="UP000007801"/>
    </source>
</evidence>
<keyword evidence="3" id="KW-1185">Reference proteome</keyword>
<dbReference type="InParanoid" id="B3MRQ4"/>
<dbReference type="AlphaFoldDB" id="B3MRQ4"/>